<dbReference type="SUPFAM" id="SSF48264">
    <property type="entry name" value="Cytochrome P450"/>
    <property type="match status" value="1"/>
</dbReference>
<organism evidence="8">
    <name type="scientific">Bacillus velezensis</name>
    <dbReference type="NCBI Taxonomy" id="492670"/>
    <lineage>
        <taxon>Bacteria</taxon>
        <taxon>Bacillati</taxon>
        <taxon>Bacillota</taxon>
        <taxon>Bacilli</taxon>
        <taxon>Bacillales</taxon>
        <taxon>Bacillaceae</taxon>
        <taxon>Bacillus</taxon>
        <taxon>Bacillus amyloliquefaciens group</taxon>
    </lineage>
</organism>
<evidence type="ECO:0000256" key="6">
    <source>
        <dbReference type="ARBA" id="ARBA00023033"/>
    </source>
</evidence>
<dbReference type="EMBL" id="WKKV01000003">
    <property type="protein sequence ID" value="MSE02199.1"/>
    <property type="molecule type" value="Genomic_DNA"/>
</dbReference>
<evidence type="ECO:0000256" key="1">
    <source>
        <dbReference type="ARBA" id="ARBA00010617"/>
    </source>
</evidence>
<comment type="similarity">
    <text evidence="1 7">Belongs to the cytochrome P450 family.</text>
</comment>
<dbReference type="GO" id="GO:0016705">
    <property type="term" value="F:oxidoreductase activity, acting on paired donors, with incorporation or reduction of molecular oxygen"/>
    <property type="evidence" value="ECO:0007669"/>
    <property type="project" value="InterPro"/>
</dbReference>
<dbReference type="PRINTS" id="PR00359">
    <property type="entry name" value="BP450"/>
</dbReference>
<keyword evidence="5 7" id="KW-0408">Iron</keyword>
<dbReference type="GO" id="GO:0020037">
    <property type="term" value="F:heme binding"/>
    <property type="evidence" value="ECO:0007669"/>
    <property type="project" value="InterPro"/>
</dbReference>
<comment type="caution">
    <text evidence="8">The sequence shown here is derived from an EMBL/GenBank/DDBJ whole genome shotgun (WGS) entry which is preliminary data.</text>
</comment>
<evidence type="ECO:0000256" key="2">
    <source>
        <dbReference type="ARBA" id="ARBA00022617"/>
    </source>
</evidence>
<name>A0A6A8LK03_BACVE</name>
<dbReference type="Pfam" id="PF00067">
    <property type="entry name" value="p450"/>
    <property type="match status" value="1"/>
</dbReference>
<dbReference type="CDD" id="cd11032">
    <property type="entry name" value="P450_EryK-like"/>
    <property type="match status" value="1"/>
</dbReference>
<gene>
    <name evidence="8" type="ORF">GKC39_08990</name>
</gene>
<protein>
    <submittedName>
        <fullName evidence="8">Cytochrome P450</fullName>
    </submittedName>
</protein>
<proteinExistence type="inferred from homology"/>
<reference evidence="8" key="1">
    <citation type="submission" date="2019-11" db="EMBL/GenBank/DDBJ databases">
        <title>Draft Genome Sequence of Plant Growth-Promoting Rhizosphere-Associated Bacteria.</title>
        <authorList>
            <person name="Vasilyev I.Y."/>
            <person name="Radchenko V."/>
            <person name="Ilnitskaya E.V."/>
        </authorList>
    </citation>
    <scope>NUCLEOTIDE SEQUENCE</scope>
    <source>
        <strain evidence="8">VRA_517_n</strain>
    </source>
</reference>
<dbReference type="RefSeq" id="WP_025851864.1">
    <property type="nucleotide sequence ID" value="NZ_BPWC01000002.1"/>
</dbReference>
<dbReference type="PANTHER" id="PTHR46696">
    <property type="entry name" value="P450, PUTATIVE (EUROFUNG)-RELATED"/>
    <property type="match status" value="1"/>
</dbReference>
<dbReference type="InterPro" id="IPR001128">
    <property type="entry name" value="Cyt_P450"/>
</dbReference>
<keyword evidence="6 7" id="KW-0503">Monooxygenase</keyword>
<accession>A0A6A8LK03</accession>
<dbReference type="InterPro" id="IPR017972">
    <property type="entry name" value="Cyt_P450_CS"/>
</dbReference>
<dbReference type="PROSITE" id="PS00086">
    <property type="entry name" value="CYTOCHROME_P450"/>
    <property type="match status" value="1"/>
</dbReference>
<dbReference type="GO" id="GO:0005506">
    <property type="term" value="F:iron ion binding"/>
    <property type="evidence" value="ECO:0007669"/>
    <property type="project" value="InterPro"/>
</dbReference>
<evidence type="ECO:0000256" key="7">
    <source>
        <dbReference type="RuleBase" id="RU000461"/>
    </source>
</evidence>
<sequence length="406" mass="46395">MSKLRSTRQAIQRTLMKGKNGLDVYNPFPWYEKMRRESPIYFDEETKVWSVFLYDDVKKVISDKETFSSRMTDVKSSIAKSMLNMDPPKHTQIRSAVNRAFTPRVLKEWEPRIKDITDHLLKQAKNKGRIDIVKDLSYPLPVMVISELLGVPSERMDQFKKWSDILVSMPKDASPEAAEKNQQERDQCEAELAAFFAGIIESKRKQPGQDIISILIKEEEEGEKLTPEDLIPFCNLLLVAGNETTTNLISNAVYSILETPGLYEELRQDPSLIAQTVEETLRFRAPAPFVRRTVRHNTELRGRRLKSGEIVLCYVASANRDENKFEKAGVFDIHRQSNPHLSFGFGVHFCLGAPLARLEAEAALKGIVKAFSHLEPVRIEPIRNSVMYGLESLEAEINENEGEEKR</sequence>
<dbReference type="InterPro" id="IPR036396">
    <property type="entry name" value="Cyt_P450_sf"/>
</dbReference>
<dbReference type="Gene3D" id="1.10.630.10">
    <property type="entry name" value="Cytochrome P450"/>
    <property type="match status" value="1"/>
</dbReference>
<dbReference type="PANTHER" id="PTHR46696:SF1">
    <property type="entry name" value="CYTOCHROME P450 YJIB-RELATED"/>
    <property type="match status" value="1"/>
</dbReference>
<keyword evidence="2 7" id="KW-0349">Heme</keyword>
<dbReference type="InterPro" id="IPR002397">
    <property type="entry name" value="Cyt_P450_B"/>
</dbReference>
<dbReference type="AlphaFoldDB" id="A0A6A8LK03"/>
<keyword evidence="4 7" id="KW-0560">Oxidoreductase</keyword>
<evidence type="ECO:0000256" key="5">
    <source>
        <dbReference type="ARBA" id="ARBA00023004"/>
    </source>
</evidence>
<keyword evidence="3 7" id="KW-0479">Metal-binding</keyword>
<dbReference type="GO" id="GO:0004497">
    <property type="term" value="F:monooxygenase activity"/>
    <property type="evidence" value="ECO:0007669"/>
    <property type="project" value="UniProtKB-KW"/>
</dbReference>
<dbReference type="PRINTS" id="PR00385">
    <property type="entry name" value="P450"/>
</dbReference>
<evidence type="ECO:0000256" key="4">
    <source>
        <dbReference type="ARBA" id="ARBA00023002"/>
    </source>
</evidence>
<evidence type="ECO:0000313" key="8">
    <source>
        <dbReference type="EMBL" id="MSE02199.1"/>
    </source>
</evidence>
<evidence type="ECO:0000256" key="3">
    <source>
        <dbReference type="ARBA" id="ARBA00022723"/>
    </source>
</evidence>
<dbReference type="FunFam" id="1.10.630.10:FF:000018">
    <property type="entry name" value="Cytochrome P450 monooxygenase"/>
    <property type="match status" value="1"/>
</dbReference>